<dbReference type="EMBL" id="JANVAD010000001">
    <property type="protein sequence ID" value="MCS6521368.1"/>
    <property type="molecule type" value="Genomic_DNA"/>
</dbReference>
<dbReference type="InterPro" id="IPR002104">
    <property type="entry name" value="Integrase_catalytic"/>
</dbReference>
<dbReference type="Gene3D" id="1.10.150.130">
    <property type="match status" value="1"/>
</dbReference>
<dbReference type="Gene3D" id="1.10.443.10">
    <property type="entry name" value="Intergrase catalytic core"/>
    <property type="match status" value="1"/>
</dbReference>
<dbReference type="RefSeq" id="WP_141861779.1">
    <property type="nucleotide sequence ID" value="NZ_BMNV01000004.1"/>
</dbReference>
<evidence type="ECO:0000313" key="7">
    <source>
        <dbReference type="Proteomes" id="UP001652264"/>
    </source>
</evidence>
<evidence type="ECO:0000256" key="1">
    <source>
        <dbReference type="ARBA" id="ARBA00008857"/>
    </source>
</evidence>
<evidence type="ECO:0000256" key="4">
    <source>
        <dbReference type="SAM" id="MobiDB-lite"/>
    </source>
</evidence>
<dbReference type="InterPro" id="IPR010998">
    <property type="entry name" value="Integrase_recombinase_N"/>
</dbReference>
<dbReference type="PANTHER" id="PTHR30349:SF64">
    <property type="entry name" value="PROPHAGE INTEGRASE INTD-RELATED"/>
    <property type="match status" value="1"/>
</dbReference>
<dbReference type="InterPro" id="IPR050090">
    <property type="entry name" value="Tyrosine_recombinase_XerCD"/>
</dbReference>
<feature type="compositionally biased region" description="Basic and acidic residues" evidence="4">
    <location>
        <begin position="1"/>
        <end position="23"/>
    </location>
</feature>
<keyword evidence="7" id="KW-1185">Reference proteome</keyword>
<dbReference type="InterPro" id="IPR013762">
    <property type="entry name" value="Integrase-like_cat_sf"/>
</dbReference>
<feature type="domain" description="Tyr recombinase" evidence="5">
    <location>
        <begin position="157"/>
        <end position="344"/>
    </location>
</feature>
<dbReference type="InterPro" id="IPR058717">
    <property type="entry name" value="Phage_L5_Integrase_N"/>
</dbReference>
<dbReference type="PROSITE" id="PS51898">
    <property type="entry name" value="TYR_RECOMBINASE"/>
    <property type="match status" value="1"/>
</dbReference>
<comment type="caution">
    <text evidence="6">The sequence shown here is derived from an EMBL/GenBank/DDBJ whole genome shotgun (WGS) entry which is preliminary data.</text>
</comment>
<dbReference type="PANTHER" id="PTHR30349">
    <property type="entry name" value="PHAGE INTEGRASE-RELATED"/>
    <property type="match status" value="1"/>
</dbReference>
<proteinExistence type="inferred from homology"/>
<dbReference type="SUPFAM" id="SSF56349">
    <property type="entry name" value="DNA breaking-rejoining enzymes"/>
    <property type="match status" value="1"/>
</dbReference>
<protein>
    <submittedName>
        <fullName evidence="6">Site-specific integrase</fullName>
    </submittedName>
</protein>
<dbReference type="CDD" id="cd01189">
    <property type="entry name" value="INT_ICEBs1_C_like"/>
    <property type="match status" value="1"/>
</dbReference>
<reference evidence="6 7" key="1">
    <citation type="submission" date="2022-08" db="EMBL/GenBank/DDBJ databases">
        <title>Taxonomy of Curtobacterium flaccumfaciens.</title>
        <authorList>
            <person name="Osdaghi E."/>
            <person name="Taghavi S.M."/>
            <person name="Hamidizade M."/>
            <person name="Abachi H."/>
            <person name="Fazliarab A."/>
            <person name="Baeyen S."/>
            <person name="Portier P."/>
            <person name="Van Vaerenbergh J."/>
            <person name="Jacques M.-A."/>
        </authorList>
    </citation>
    <scope>NUCLEOTIDE SEQUENCE [LARGE SCALE GENOMIC DNA]</scope>
    <source>
        <strain evidence="6 7">LMG8786T</strain>
    </source>
</reference>
<dbReference type="Proteomes" id="UP001652264">
    <property type="component" value="Unassembled WGS sequence"/>
</dbReference>
<keyword evidence="2" id="KW-0238">DNA-binding</keyword>
<dbReference type="InterPro" id="IPR011010">
    <property type="entry name" value="DNA_brk_join_enz"/>
</dbReference>
<gene>
    <name evidence="6" type="ORF">NYQ28_02165</name>
</gene>
<keyword evidence="3" id="KW-0233">DNA recombination</keyword>
<comment type="similarity">
    <text evidence="1">Belongs to the 'phage' integrase family.</text>
</comment>
<accession>A0ABT2HDN3</accession>
<evidence type="ECO:0000256" key="3">
    <source>
        <dbReference type="ARBA" id="ARBA00023172"/>
    </source>
</evidence>
<evidence type="ECO:0000313" key="6">
    <source>
        <dbReference type="EMBL" id="MCS6521368.1"/>
    </source>
</evidence>
<dbReference type="Pfam" id="PF00589">
    <property type="entry name" value="Phage_integrase"/>
    <property type="match status" value="1"/>
</dbReference>
<organism evidence="6 7">
    <name type="scientific">Curtobacterium citreum</name>
    <dbReference type="NCBI Taxonomy" id="2036"/>
    <lineage>
        <taxon>Bacteria</taxon>
        <taxon>Bacillati</taxon>
        <taxon>Actinomycetota</taxon>
        <taxon>Actinomycetes</taxon>
        <taxon>Micrococcales</taxon>
        <taxon>Microbacteriaceae</taxon>
        <taxon>Curtobacterium</taxon>
    </lineage>
</organism>
<evidence type="ECO:0000259" key="5">
    <source>
        <dbReference type="PROSITE" id="PS51898"/>
    </source>
</evidence>
<feature type="region of interest" description="Disordered" evidence="4">
    <location>
        <begin position="1"/>
        <end position="28"/>
    </location>
</feature>
<name>A0ABT2HDN3_9MICO</name>
<dbReference type="Pfam" id="PF26003">
    <property type="entry name" value="Integrase_N_phage"/>
    <property type="match status" value="1"/>
</dbReference>
<evidence type="ECO:0000256" key="2">
    <source>
        <dbReference type="ARBA" id="ARBA00023125"/>
    </source>
</evidence>
<sequence>MASIRQRPDGKWRARYRDDDGREHSKHFDRKRDGQAWLDEIAAARRTGTYVDPQRSTITLAGFYGDWADRQVWAVGTRTAADRAVEACDFGAVPFAKLRRSHAEAWVKAMQANLAASTIRTRVKYVRGALRAAVHDRLLSEDPTAGLKLPAVRKTEHTMRIPTPREVNAIRDRAEPFLRPLLDVMAYAGLRIGEAAAVQVSDVDWLRRTVHVARQVQNRPGTREVCPPKHGSERVVPVPSALTERLSAAMRDVGVFGSAQWFLPGDPPSPNALRRWFEKACTAAGVDGITPHDFRHFYASGLIRSGLDAVSVARAMGHASPAITLAIYAHLFPDAADRTRAAAADLMASTADSADDLRTEREA</sequence>